<dbReference type="AlphaFoldDB" id="G7WPA9"/>
<dbReference type="Gene3D" id="2.60.40.10">
    <property type="entry name" value="Immunoglobulins"/>
    <property type="match status" value="1"/>
</dbReference>
<dbReference type="Pfam" id="PF22352">
    <property type="entry name" value="K319L-like_PKD"/>
    <property type="match status" value="1"/>
</dbReference>
<dbReference type="OrthoDB" id="384760at2157"/>
<reference evidence="2 3" key="1">
    <citation type="journal article" date="2012" name="PLoS ONE">
        <title>The genome characteristics and predicted function of methyl-group oxidation pathway in the obligate aceticlastic methanogens, Methanosaeta spp.</title>
        <authorList>
            <person name="Zhu J."/>
            <person name="Zheng H."/>
            <person name="Ai G."/>
            <person name="Zhang G."/>
            <person name="Liu D."/>
            <person name="Liu X."/>
            <person name="Dong X."/>
        </authorList>
    </citation>
    <scope>NUCLEOTIDE SEQUENCE [LARGE SCALE GENOMIC DNA]</scope>
    <source>
        <strain evidence="2 3">6Ac</strain>
    </source>
</reference>
<dbReference type="HOGENOM" id="CLU_2021510_0_0_2"/>
<dbReference type="SUPFAM" id="SSF49299">
    <property type="entry name" value="PKD domain"/>
    <property type="match status" value="1"/>
</dbReference>
<dbReference type="PROSITE" id="PS50093">
    <property type="entry name" value="PKD"/>
    <property type="match status" value="1"/>
</dbReference>
<keyword evidence="3" id="KW-1185">Reference proteome</keyword>
<dbReference type="EMBL" id="CP003117">
    <property type="protein sequence ID" value="AET64950.1"/>
    <property type="molecule type" value="Genomic_DNA"/>
</dbReference>
<dbReference type="PROSITE" id="PS51257">
    <property type="entry name" value="PROKAR_LIPOPROTEIN"/>
    <property type="match status" value="1"/>
</dbReference>
<gene>
    <name evidence="2" type="ordered locus">Mhar_1590</name>
</gene>
<sequence>MRGRAISILICLAACLVSGCMDKAGDGASPEGSASGLTVAITSPATGSLLSGDEPIRFEGEATGGRKPYAYRWSSSLDGTLSTKSSFEAPPSEMSRGRYVVTLTATDGAGARGEASITVTVL</sequence>
<feature type="domain" description="PKD" evidence="1">
    <location>
        <begin position="54"/>
        <end position="122"/>
    </location>
</feature>
<accession>G7WPA9</accession>
<dbReference type="GeneID" id="12510759"/>
<dbReference type="Proteomes" id="UP000005877">
    <property type="component" value="Chromosome"/>
</dbReference>
<dbReference type="InterPro" id="IPR035986">
    <property type="entry name" value="PKD_dom_sf"/>
</dbReference>
<dbReference type="RefSeq" id="WP_014587133.1">
    <property type="nucleotide sequence ID" value="NC_017527.1"/>
</dbReference>
<protein>
    <recommendedName>
        <fullName evidence="1">PKD domain-containing protein</fullName>
    </recommendedName>
</protein>
<evidence type="ECO:0000313" key="2">
    <source>
        <dbReference type="EMBL" id="AET64950.1"/>
    </source>
</evidence>
<dbReference type="STRING" id="1110509.Mhar_1590"/>
<dbReference type="CDD" id="cd00146">
    <property type="entry name" value="PKD"/>
    <property type="match status" value="1"/>
</dbReference>
<dbReference type="InterPro" id="IPR000601">
    <property type="entry name" value="PKD_dom"/>
</dbReference>
<name>G7WPA9_METH6</name>
<organism evidence="2 3">
    <name type="scientific">Methanothrix harundinacea (strain 6Ac)</name>
    <name type="common">Methanosaeta harundinacea</name>
    <dbReference type="NCBI Taxonomy" id="1110509"/>
    <lineage>
        <taxon>Archaea</taxon>
        <taxon>Methanobacteriati</taxon>
        <taxon>Methanobacteriota</taxon>
        <taxon>Stenosarchaea group</taxon>
        <taxon>Methanomicrobia</taxon>
        <taxon>Methanotrichales</taxon>
        <taxon>Methanotrichaceae</taxon>
        <taxon>Methanothrix</taxon>
    </lineage>
</organism>
<proteinExistence type="predicted"/>
<evidence type="ECO:0000313" key="3">
    <source>
        <dbReference type="Proteomes" id="UP000005877"/>
    </source>
</evidence>
<dbReference type="PATRIC" id="fig|1110509.7.peg.1769"/>
<dbReference type="InterPro" id="IPR013783">
    <property type="entry name" value="Ig-like_fold"/>
</dbReference>
<dbReference type="KEGG" id="mhi:Mhar_1590"/>
<evidence type="ECO:0000259" key="1">
    <source>
        <dbReference type="PROSITE" id="PS50093"/>
    </source>
</evidence>